<evidence type="ECO:0000313" key="2">
    <source>
        <dbReference type="EMBL" id="OOV43013.1"/>
    </source>
</evidence>
<evidence type="ECO:0000313" key="3">
    <source>
        <dbReference type="Proteomes" id="UP000191008"/>
    </source>
</evidence>
<evidence type="ECO:0000259" key="1">
    <source>
        <dbReference type="Pfam" id="PF13614"/>
    </source>
</evidence>
<dbReference type="Proteomes" id="UP000191008">
    <property type="component" value="Unassembled WGS sequence"/>
</dbReference>
<dbReference type="InterPro" id="IPR025669">
    <property type="entry name" value="AAA_dom"/>
</dbReference>
<dbReference type="SUPFAM" id="SSF52540">
    <property type="entry name" value="P-loop containing nucleoside triphosphate hydrolases"/>
    <property type="match status" value="1"/>
</dbReference>
<dbReference type="PANTHER" id="PTHR13696">
    <property type="entry name" value="P-LOOP CONTAINING NUCLEOSIDE TRIPHOSPHATE HYDROLASE"/>
    <property type="match status" value="1"/>
</dbReference>
<dbReference type="EMBL" id="MVIT01000061">
    <property type="protein sequence ID" value="OOV43013.1"/>
    <property type="molecule type" value="Genomic_DNA"/>
</dbReference>
<sequence>MSMGHNIITIANPKGGVSKTTTAGHLSMSLGQKAKVCAIDFDRQKDLSKMFFQGYPDSFYNHANTLTLINFETSFEDTIKNKYNVDVIVSCPGLRDFSMLVAKDITYLDRAKEILRDSTIVTKYDYIIIDTPGTGIFETTSAILASDVVIIPVTTHKWSLDTLKDFFKDLNDAIKSGSKLSKMFILPSLWGNSIEKEEIHEQLQKLPDALLELKKNEPGFELLPQPKILNPIPSSDPIRKRGEFGEPLGDNTIGKVAFDKLADRIIKECTIKNKTLSTSRLAR</sequence>
<protein>
    <submittedName>
        <fullName evidence="2">Chromosome partitioning protein ParA</fullName>
    </submittedName>
</protein>
<comment type="caution">
    <text evidence="2">The sequence shown here is derived from an EMBL/GenBank/DDBJ whole genome shotgun (WGS) entry which is preliminary data.</text>
</comment>
<dbReference type="CDD" id="cd02042">
    <property type="entry name" value="ParAB_family"/>
    <property type="match status" value="1"/>
</dbReference>
<dbReference type="InterPro" id="IPR050678">
    <property type="entry name" value="DNA_Partitioning_ATPase"/>
</dbReference>
<dbReference type="Gene3D" id="3.40.50.300">
    <property type="entry name" value="P-loop containing nucleotide triphosphate hydrolases"/>
    <property type="match status" value="1"/>
</dbReference>
<gene>
    <name evidence="2" type="ORF">B1J93_08515</name>
</gene>
<proteinExistence type="predicted"/>
<dbReference type="AlphaFoldDB" id="A0A1T1DQV8"/>
<dbReference type="PANTHER" id="PTHR13696:SF52">
    <property type="entry name" value="PARA FAMILY PROTEIN CT_582"/>
    <property type="match status" value="1"/>
</dbReference>
<name>A0A1T1DQV8_9LEPT</name>
<dbReference type="InterPro" id="IPR027417">
    <property type="entry name" value="P-loop_NTPase"/>
</dbReference>
<feature type="domain" description="AAA" evidence="1">
    <location>
        <begin position="6"/>
        <end position="175"/>
    </location>
</feature>
<reference evidence="2 3" key="1">
    <citation type="submission" date="2017-02" db="EMBL/GenBank/DDBJ databases">
        <title>Comparative genomic analysis of Brazilian Leptospira kirschneri strains of different serogroups.</title>
        <authorList>
            <person name="Moreno L.Z."/>
            <person name="Miraglia F."/>
            <person name="Kremer F.S."/>
            <person name="Eslabao M.R."/>
            <person name="Lilenbaum W."/>
            <person name="Dellagostin O.A."/>
            <person name="Moreno A.M."/>
        </authorList>
    </citation>
    <scope>NUCLEOTIDE SEQUENCE [LARGE SCALE GENOMIC DNA]</scope>
    <source>
        <strain evidence="2 3">M110/06</strain>
    </source>
</reference>
<organism evidence="2 3">
    <name type="scientific">Leptospira kirschneri serovar Pomona</name>
    <dbReference type="NCBI Taxonomy" id="561005"/>
    <lineage>
        <taxon>Bacteria</taxon>
        <taxon>Pseudomonadati</taxon>
        <taxon>Spirochaetota</taxon>
        <taxon>Spirochaetia</taxon>
        <taxon>Leptospirales</taxon>
        <taxon>Leptospiraceae</taxon>
        <taxon>Leptospira</taxon>
    </lineage>
</organism>
<accession>A0A1T1DQV8</accession>
<dbReference type="Pfam" id="PF13614">
    <property type="entry name" value="AAA_31"/>
    <property type="match status" value="1"/>
</dbReference>